<dbReference type="EMBL" id="RRCT01000006">
    <property type="protein sequence ID" value="RQW75036.1"/>
    <property type="molecule type" value="Genomic_DNA"/>
</dbReference>
<evidence type="ECO:0000313" key="4">
    <source>
        <dbReference type="Proteomes" id="UP000274033"/>
    </source>
</evidence>
<keyword evidence="2" id="KW-0472">Membrane</keyword>
<protein>
    <submittedName>
        <fullName evidence="3">YggT family protein</fullName>
    </submittedName>
</protein>
<name>A0A3N9UT32_9BACI</name>
<keyword evidence="2" id="KW-0812">Transmembrane</keyword>
<dbReference type="Pfam" id="PF02325">
    <property type="entry name" value="CCB3_YggT"/>
    <property type="match status" value="1"/>
</dbReference>
<keyword evidence="4" id="KW-1185">Reference proteome</keyword>
<dbReference type="AlphaFoldDB" id="A0A3N9UT32"/>
<dbReference type="GO" id="GO:0016020">
    <property type="term" value="C:membrane"/>
    <property type="evidence" value="ECO:0007669"/>
    <property type="project" value="InterPro"/>
</dbReference>
<reference evidence="3 4" key="1">
    <citation type="journal article" date="2013" name="J. Microbiol.">
        <title>Lysinibacillus chungkukjangi sp. nov., isolated from Chungkukjang, Korean fermented soybean food.</title>
        <authorList>
            <person name="Kim S.J."/>
            <person name="Jang Y.H."/>
            <person name="Hamada M."/>
            <person name="Ahn J.H."/>
            <person name="Weon H.Y."/>
            <person name="Suzuki K."/>
            <person name="Whang K.S."/>
            <person name="Kwon S.W."/>
        </authorList>
    </citation>
    <scope>NUCLEOTIDE SEQUENCE [LARGE SCALE GENOMIC DNA]</scope>
    <source>
        <strain evidence="3 4">MCCC 1A12701</strain>
    </source>
</reference>
<comment type="similarity">
    <text evidence="1">Belongs to the YggT family.</text>
</comment>
<dbReference type="InterPro" id="IPR003425">
    <property type="entry name" value="CCB3/YggT"/>
</dbReference>
<evidence type="ECO:0000313" key="3">
    <source>
        <dbReference type="EMBL" id="RQW75036.1"/>
    </source>
</evidence>
<proteinExistence type="inferred from homology"/>
<evidence type="ECO:0000256" key="2">
    <source>
        <dbReference type="SAM" id="Phobius"/>
    </source>
</evidence>
<feature type="transmembrane region" description="Helical" evidence="2">
    <location>
        <begin position="6"/>
        <end position="27"/>
    </location>
</feature>
<dbReference type="PANTHER" id="PTHR33219">
    <property type="entry name" value="YLMG HOMOLOG PROTEIN 2, CHLOROPLASTIC"/>
    <property type="match status" value="1"/>
</dbReference>
<dbReference type="Proteomes" id="UP000274033">
    <property type="component" value="Unassembled WGS sequence"/>
</dbReference>
<feature type="transmembrane region" description="Helical" evidence="2">
    <location>
        <begin position="65"/>
        <end position="89"/>
    </location>
</feature>
<dbReference type="PANTHER" id="PTHR33219:SF14">
    <property type="entry name" value="PROTEIN COFACTOR ASSEMBLY OF COMPLEX C SUBUNIT B CCB3, CHLOROPLASTIC-RELATED"/>
    <property type="match status" value="1"/>
</dbReference>
<evidence type="ECO:0000256" key="1">
    <source>
        <dbReference type="ARBA" id="ARBA00010894"/>
    </source>
</evidence>
<keyword evidence="2" id="KW-1133">Transmembrane helix</keyword>
<sequence>MGIFTITSIISIAFSIYSFMLIIYILMSWVPSAQGSKFGQILAKACEPYLGFFRKFIPPIGMIDLSPIIAILLLSFIERGVMIVISNIYNVLI</sequence>
<dbReference type="RefSeq" id="WP_124764084.1">
    <property type="nucleotide sequence ID" value="NZ_JAFBDY010000005.1"/>
</dbReference>
<gene>
    <name evidence="3" type="ORF">EBB45_08645</name>
</gene>
<accession>A0A3N9UT32</accession>
<organism evidence="3 4">
    <name type="scientific">Lysinibacillus composti</name>
    <dbReference type="NCBI Taxonomy" id="720633"/>
    <lineage>
        <taxon>Bacteria</taxon>
        <taxon>Bacillati</taxon>
        <taxon>Bacillota</taxon>
        <taxon>Bacilli</taxon>
        <taxon>Bacillales</taxon>
        <taxon>Bacillaceae</taxon>
        <taxon>Lysinibacillus</taxon>
    </lineage>
</organism>
<comment type="caution">
    <text evidence="3">The sequence shown here is derived from an EMBL/GenBank/DDBJ whole genome shotgun (WGS) entry which is preliminary data.</text>
</comment>
<dbReference type="OrthoDB" id="47652at2"/>